<dbReference type="EMBL" id="LK023346">
    <property type="protein sequence ID" value="CDS11209.1"/>
    <property type="molecule type" value="Genomic_DNA"/>
</dbReference>
<feature type="transmembrane region" description="Helical" evidence="2">
    <location>
        <begin position="102"/>
        <end position="125"/>
    </location>
</feature>
<feature type="region of interest" description="Disordered" evidence="1">
    <location>
        <begin position="161"/>
        <end position="183"/>
    </location>
</feature>
<dbReference type="PANTHER" id="PTHR36424:SF1">
    <property type="entry name" value="LOW AFFINITY K(+) TRANSPORTER 1-RELATED"/>
    <property type="match status" value="1"/>
</dbReference>
<evidence type="ECO:0000313" key="3">
    <source>
        <dbReference type="EMBL" id="CDS11209.1"/>
    </source>
</evidence>
<name>A0A077WVB8_9FUNG</name>
<sequence>MATCYYSIKSYKYYCLFRKIGQSRTRVEHVAFFVFFTLKGWKRLMIAEAPRQVINIVTLASALIPKWIRLSTSDMSDPLLFHITVNNRALGKTFTEQIMTGTMAFSVLVFAISFMLVCFAALLYFPLLCHIQGNLKEYCCHKVDKRIAGLLRKQAQKRTIKNEKRALHHHQHRPQPTLPQVDLNPYPTYNSSSDRACLMAYPQPPPVSYPSYSHHHW</sequence>
<protein>
    <submittedName>
        <fullName evidence="3">Uncharacterized protein</fullName>
    </submittedName>
</protein>
<proteinExistence type="predicted"/>
<organism evidence="3">
    <name type="scientific">Lichtheimia ramosa</name>
    <dbReference type="NCBI Taxonomy" id="688394"/>
    <lineage>
        <taxon>Eukaryota</taxon>
        <taxon>Fungi</taxon>
        <taxon>Fungi incertae sedis</taxon>
        <taxon>Mucoromycota</taxon>
        <taxon>Mucoromycotina</taxon>
        <taxon>Mucoromycetes</taxon>
        <taxon>Mucorales</taxon>
        <taxon>Lichtheimiaceae</taxon>
        <taxon>Lichtheimia</taxon>
    </lineage>
</organism>
<keyword evidence="2" id="KW-1133">Transmembrane helix</keyword>
<dbReference type="Pfam" id="PF16944">
    <property type="entry name" value="KCH"/>
    <property type="match status" value="1"/>
</dbReference>
<keyword evidence="2" id="KW-0472">Membrane</keyword>
<dbReference type="InterPro" id="IPR031606">
    <property type="entry name" value="Kch1/2"/>
</dbReference>
<gene>
    <name evidence="3" type="ORF">LRAMOSA03472</name>
</gene>
<keyword evidence="2" id="KW-0812">Transmembrane</keyword>
<reference evidence="3" key="1">
    <citation type="journal article" date="2014" name="Genome Announc.">
        <title>De novo whole-genome sequence and genome annotation of Lichtheimia ramosa.</title>
        <authorList>
            <person name="Linde J."/>
            <person name="Schwartze V."/>
            <person name="Binder U."/>
            <person name="Lass-Florl C."/>
            <person name="Voigt K."/>
            <person name="Horn F."/>
        </authorList>
    </citation>
    <scope>NUCLEOTIDE SEQUENCE</scope>
    <source>
        <strain evidence="3">JMRC FSU:6197</strain>
    </source>
</reference>
<evidence type="ECO:0000256" key="2">
    <source>
        <dbReference type="SAM" id="Phobius"/>
    </source>
</evidence>
<dbReference type="GO" id="GO:0005886">
    <property type="term" value="C:plasma membrane"/>
    <property type="evidence" value="ECO:0007669"/>
    <property type="project" value="InterPro"/>
</dbReference>
<accession>A0A077WVB8</accession>
<dbReference type="GO" id="GO:0015079">
    <property type="term" value="F:potassium ion transmembrane transporter activity"/>
    <property type="evidence" value="ECO:0007669"/>
    <property type="project" value="InterPro"/>
</dbReference>
<dbReference type="OrthoDB" id="2128042at2759"/>
<evidence type="ECO:0000256" key="1">
    <source>
        <dbReference type="SAM" id="MobiDB-lite"/>
    </source>
</evidence>
<dbReference type="AlphaFoldDB" id="A0A077WVB8"/>
<dbReference type="PANTHER" id="PTHR36424">
    <property type="entry name" value="PHEROMONE-REGULATED MEMBRANE PROTEIN 6"/>
    <property type="match status" value="1"/>
</dbReference>